<feature type="compositionally biased region" description="Polar residues" evidence="8">
    <location>
        <begin position="1377"/>
        <end position="1388"/>
    </location>
</feature>
<gene>
    <name evidence="11" type="ORF">ABMA27_007744</name>
</gene>
<dbReference type="InterPro" id="IPR021109">
    <property type="entry name" value="Peptidase_aspartic_dom_sf"/>
</dbReference>
<feature type="compositionally biased region" description="Polar residues" evidence="8">
    <location>
        <begin position="1344"/>
        <end position="1365"/>
    </location>
</feature>
<dbReference type="CDD" id="cd01647">
    <property type="entry name" value="RT_LTR"/>
    <property type="match status" value="1"/>
</dbReference>
<dbReference type="Gene3D" id="2.40.70.10">
    <property type="entry name" value="Acid Proteases"/>
    <property type="match status" value="1"/>
</dbReference>
<dbReference type="Gene3D" id="3.30.70.270">
    <property type="match status" value="2"/>
</dbReference>
<evidence type="ECO:0000256" key="4">
    <source>
        <dbReference type="ARBA" id="ARBA00022722"/>
    </source>
</evidence>
<dbReference type="SUPFAM" id="SSF53098">
    <property type="entry name" value="Ribonuclease H-like"/>
    <property type="match status" value="1"/>
</dbReference>
<dbReference type="InterPro" id="IPR036397">
    <property type="entry name" value="RNaseH_sf"/>
</dbReference>
<dbReference type="Pfam" id="PF00078">
    <property type="entry name" value="RVT_1"/>
    <property type="match status" value="1"/>
</dbReference>
<evidence type="ECO:0000256" key="7">
    <source>
        <dbReference type="ARBA" id="ARBA00022918"/>
    </source>
</evidence>
<keyword evidence="6" id="KW-0378">Hydrolase</keyword>
<dbReference type="Gene3D" id="3.10.10.10">
    <property type="entry name" value="HIV Type 1 Reverse Transcriptase, subunit A, domain 1"/>
    <property type="match status" value="1"/>
</dbReference>
<dbReference type="Pfam" id="PF00665">
    <property type="entry name" value="rve"/>
    <property type="match status" value="1"/>
</dbReference>
<dbReference type="EMBL" id="JBEUOH010000021">
    <property type="protein sequence ID" value="KAL0868206.1"/>
    <property type="molecule type" value="Genomic_DNA"/>
</dbReference>
<dbReference type="PROSITE" id="PS50878">
    <property type="entry name" value="RT_POL"/>
    <property type="match status" value="1"/>
</dbReference>
<dbReference type="Gene3D" id="1.10.340.70">
    <property type="match status" value="1"/>
</dbReference>
<evidence type="ECO:0000256" key="1">
    <source>
        <dbReference type="ARBA" id="ARBA00012493"/>
    </source>
</evidence>
<dbReference type="Proteomes" id="UP001549920">
    <property type="component" value="Unassembled WGS sequence"/>
</dbReference>
<keyword evidence="4" id="KW-0540">Nuclease</keyword>
<dbReference type="PROSITE" id="PS50994">
    <property type="entry name" value="INTEGRASE"/>
    <property type="match status" value="1"/>
</dbReference>
<evidence type="ECO:0000256" key="2">
    <source>
        <dbReference type="ARBA" id="ARBA00022679"/>
    </source>
</evidence>
<evidence type="ECO:0000256" key="5">
    <source>
        <dbReference type="ARBA" id="ARBA00022759"/>
    </source>
</evidence>
<dbReference type="InterPro" id="IPR043128">
    <property type="entry name" value="Rev_trsase/Diguanyl_cyclase"/>
</dbReference>
<dbReference type="InterPro" id="IPR041373">
    <property type="entry name" value="RT_RNaseH"/>
</dbReference>
<dbReference type="InterPro" id="IPR012337">
    <property type="entry name" value="RNaseH-like_sf"/>
</dbReference>
<protein>
    <recommendedName>
        <fullName evidence="1">RNA-directed DNA polymerase</fullName>
        <ecNumber evidence="1">2.7.7.49</ecNumber>
    </recommendedName>
</protein>
<dbReference type="PANTHER" id="PTHR37984">
    <property type="entry name" value="PROTEIN CBG26694"/>
    <property type="match status" value="1"/>
</dbReference>
<evidence type="ECO:0000256" key="8">
    <source>
        <dbReference type="SAM" id="MobiDB-lite"/>
    </source>
</evidence>
<evidence type="ECO:0000256" key="6">
    <source>
        <dbReference type="ARBA" id="ARBA00022801"/>
    </source>
</evidence>
<dbReference type="SUPFAM" id="SSF50630">
    <property type="entry name" value="Acid proteases"/>
    <property type="match status" value="1"/>
</dbReference>
<dbReference type="SUPFAM" id="SSF57756">
    <property type="entry name" value="Retrovirus zinc finger-like domains"/>
    <property type="match status" value="1"/>
</dbReference>
<keyword evidence="3" id="KW-0548">Nucleotidyltransferase</keyword>
<keyword evidence="12" id="KW-1185">Reference proteome</keyword>
<dbReference type="Gene3D" id="3.30.420.10">
    <property type="entry name" value="Ribonuclease H-like superfamily/Ribonuclease H"/>
    <property type="match status" value="1"/>
</dbReference>
<name>A0ABR3HCQ5_LOXSC</name>
<organism evidence="11 12">
    <name type="scientific">Loxostege sticticalis</name>
    <name type="common">Beet webworm moth</name>
    <dbReference type="NCBI Taxonomy" id="481309"/>
    <lineage>
        <taxon>Eukaryota</taxon>
        <taxon>Metazoa</taxon>
        <taxon>Ecdysozoa</taxon>
        <taxon>Arthropoda</taxon>
        <taxon>Hexapoda</taxon>
        <taxon>Insecta</taxon>
        <taxon>Pterygota</taxon>
        <taxon>Neoptera</taxon>
        <taxon>Endopterygota</taxon>
        <taxon>Lepidoptera</taxon>
        <taxon>Glossata</taxon>
        <taxon>Ditrysia</taxon>
        <taxon>Pyraloidea</taxon>
        <taxon>Crambidae</taxon>
        <taxon>Pyraustinae</taxon>
        <taxon>Loxostege</taxon>
    </lineage>
</organism>
<dbReference type="InterPro" id="IPR001584">
    <property type="entry name" value="Integrase_cat-core"/>
</dbReference>
<dbReference type="SMART" id="SM00343">
    <property type="entry name" value="ZnF_C2HC"/>
    <property type="match status" value="2"/>
</dbReference>
<dbReference type="PANTHER" id="PTHR37984:SF5">
    <property type="entry name" value="PROTEIN NYNRIN-LIKE"/>
    <property type="match status" value="1"/>
</dbReference>
<dbReference type="SUPFAM" id="SSF56672">
    <property type="entry name" value="DNA/RNA polymerases"/>
    <property type="match status" value="1"/>
</dbReference>
<feature type="compositionally biased region" description="Polar residues" evidence="8">
    <location>
        <begin position="1317"/>
        <end position="1337"/>
    </location>
</feature>
<keyword evidence="7" id="KW-0695">RNA-directed DNA polymerase</keyword>
<accession>A0ABR3HCQ5</accession>
<dbReference type="InterPro" id="IPR001878">
    <property type="entry name" value="Znf_CCHC"/>
</dbReference>
<reference evidence="11 12" key="1">
    <citation type="submission" date="2024-06" db="EMBL/GenBank/DDBJ databases">
        <title>A chromosome-level genome assembly of beet webworm, Loxostege sticticalis.</title>
        <authorList>
            <person name="Zhang Y."/>
        </authorList>
    </citation>
    <scope>NUCLEOTIDE SEQUENCE [LARGE SCALE GENOMIC DNA]</scope>
    <source>
        <strain evidence="11">AQ026</strain>
        <tissue evidence="11">Whole body</tissue>
    </source>
</reference>
<feature type="compositionally biased region" description="Acidic residues" evidence="8">
    <location>
        <begin position="288"/>
        <end position="300"/>
    </location>
</feature>
<dbReference type="InterPro" id="IPR043502">
    <property type="entry name" value="DNA/RNA_pol_sf"/>
</dbReference>
<dbReference type="Pfam" id="PF17917">
    <property type="entry name" value="RT_RNaseH"/>
    <property type="match status" value="1"/>
</dbReference>
<dbReference type="InterPro" id="IPR000477">
    <property type="entry name" value="RT_dom"/>
</dbReference>
<evidence type="ECO:0000313" key="11">
    <source>
        <dbReference type="EMBL" id="KAL0868206.1"/>
    </source>
</evidence>
<dbReference type="Pfam" id="PF17921">
    <property type="entry name" value="Integrase_H2C2"/>
    <property type="match status" value="1"/>
</dbReference>
<evidence type="ECO:0000259" key="10">
    <source>
        <dbReference type="PROSITE" id="PS50994"/>
    </source>
</evidence>
<proteinExistence type="predicted"/>
<dbReference type="Gene3D" id="4.10.60.10">
    <property type="entry name" value="Zinc finger, CCHC-type"/>
    <property type="match status" value="1"/>
</dbReference>
<keyword evidence="5" id="KW-0255">Endonuclease</keyword>
<sequence>MSIGKIGDFDITTGNWSAYAERIEMYFLANKIADEMKLPTLIAVMGEPAYELLATLASPAKPSTLKYQQALDLLQTHLQPKPSTLAERYRFRQRRQHVEESIANYVADLKKLTRYCEFGSQLEENMRDQFVCGLRSETIRQRLFAEENLSYNRAISLAISLEAAERDSNAVENNKPLFKDTEVNAVNVEKCFVCGKFNHQSSECRYKNYTCSLCHKIGHLRRMCSQKYESKRVDKTANSTVAQSGGWKSHRGRTRPSAGGTTRGHSRRPNSSVAGNGAGTAYWVREPEGEEDSEEEEDLDEPMYQMSLTKYKPVRMSLLVESKLLEMEVDTGSALSCISASTYEELFRDLVLEPCKLKLKFYDGSVVRPLGYLSTNVQYKNVLKKLDLYVINNGSTNLLGRQWLSELDIDIPKCSVNSLKEQSANIDSIQNIISRHKNLFDGTLGKYTGGAVSLCVREGAEPMYCAARPLPYALRSRVDAELDAMLSAGVIEPVTRSDWATPLVIARKADGGIRLCADYKVTLNRVLMVDRYPIPTVEDLFSDMSGNILFTKLDLSQAYNQLELNEESKKFTVINTHRGLFKYNRLVYGLSSSPGIFQKFMINLFKNVPDVVVFYDDILIKSRCLTSHLKTVDRVLEILEQNGLKIKKSKCDFLVKQVHYLGFIIDKDGVRVNPNKIKPILEMSQPRNVSELKSFLGMINFYGKFIKNLSAHLTPLYDLLKKGNHWKWNKQHELVFKKVKSMLCSTSVLTHFDIDKQTIVTCDASARGLGAVLAQREPGAGGPAERVIAYASRALTQAEKHYSQIHKEALAIIFAIDKFHQYLYGRNFTLRTDHKPLVSIFGPQVGIPSTAASRLQRWAIKLSAYDFNIEYVRTDKNTADALSRLIKEHKIEISAEDKDTPEQTYLHFAVDSLLLDYNILKRETRSDPLLSRILSYINDGWPSYIEIKELKPYYNRKAELYSELGCVMWGQRVVIPTSCKNKVLEELHESHMGMVKTKALARSYVWWPGIDEAVEATCRACEVCAQEADAPPQHKPRSWPWPSLPWSRIHIDFLGPIEGMTYLIVVDACSKWIEAIRMNSTSSQSVITKLLEMFARFGFPKQLVSDNGPQFISEEFNRFLLRNGIEHIFSAPYHPASNGAAESAVKICKKTIKKALQSKLDVNSVLCKFLLTYRNTEHYATGESPAKILLGRKLRMRLDCLKPDRAARVSEHQAKAEAGAGGVHRHLEPGTLVWYRNYRGTKKWLPGKIIEQLGSTNYTIESKIDRTEVHRHIDQLKLRVLKSKDSSLLEPVITTPKLHDWDKTIPAHKRMRPSLIFPTSPNKNPPSKTKESIQSGESGFPSPQKGTSRQTSDSCTNNTSQSDTPITPAPPVVLPSVTANSEIASNQPGEPYNDGQRRYPLRKRLPVKRYGLEFDYVSQV</sequence>
<feature type="region of interest" description="Disordered" evidence="8">
    <location>
        <begin position="1304"/>
        <end position="1403"/>
    </location>
</feature>
<feature type="domain" description="Reverse transcriptase" evidence="9">
    <location>
        <begin position="487"/>
        <end position="665"/>
    </location>
</feature>
<dbReference type="EC" id="2.7.7.49" evidence="1"/>
<evidence type="ECO:0000313" key="12">
    <source>
        <dbReference type="Proteomes" id="UP001549920"/>
    </source>
</evidence>
<dbReference type="InterPro" id="IPR050951">
    <property type="entry name" value="Retrovirus_Pol_polyprotein"/>
</dbReference>
<comment type="caution">
    <text evidence="11">The sequence shown here is derived from an EMBL/GenBank/DDBJ whole genome shotgun (WGS) entry which is preliminary data.</text>
</comment>
<feature type="domain" description="Integrase catalytic" evidence="10">
    <location>
        <begin position="1041"/>
        <end position="1193"/>
    </location>
</feature>
<dbReference type="InterPro" id="IPR041588">
    <property type="entry name" value="Integrase_H2C2"/>
</dbReference>
<evidence type="ECO:0000259" key="9">
    <source>
        <dbReference type="PROSITE" id="PS50878"/>
    </source>
</evidence>
<dbReference type="InterPro" id="IPR036875">
    <property type="entry name" value="Znf_CCHC_sf"/>
</dbReference>
<dbReference type="CDD" id="cd09274">
    <property type="entry name" value="RNase_HI_RT_Ty3"/>
    <property type="match status" value="1"/>
</dbReference>
<evidence type="ECO:0000256" key="3">
    <source>
        <dbReference type="ARBA" id="ARBA00022695"/>
    </source>
</evidence>
<feature type="region of interest" description="Disordered" evidence="8">
    <location>
        <begin position="235"/>
        <end position="300"/>
    </location>
</feature>
<keyword evidence="2" id="KW-0808">Transferase</keyword>